<evidence type="ECO:0000256" key="5">
    <source>
        <dbReference type="ARBA" id="ARBA00023136"/>
    </source>
</evidence>
<dbReference type="GO" id="GO:0005886">
    <property type="term" value="C:plasma membrane"/>
    <property type="evidence" value="ECO:0007669"/>
    <property type="project" value="UniProtKB-SubCell"/>
</dbReference>
<keyword evidence="5 6" id="KW-0472">Membrane</keyword>
<sequence length="183" mass="18919">AVALAALIVLALRPESLLGPGFQMSFAATTALVAVFGALRHLDLPRAPRWLRPVLGVVISSAVAGAATAPVSAAHFNTLAQYGLFANLLSVPVMGMVVVPAAVLALCLWPLGLEGVGLWLMERGLAWILAVAGYVAALEGAQGHVISPGPLVLPLLALGGLWLVLWQGRARWAGLVPMVVAML</sequence>
<evidence type="ECO:0000256" key="4">
    <source>
        <dbReference type="ARBA" id="ARBA00022989"/>
    </source>
</evidence>
<organism evidence="8 9">
    <name type="scientific">Pseudooceanicola lipolyticus</name>
    <dbReference type="NCBI Taxonomy" id="2029104"/>
    <lineage>
        <taxon>Bacteria</taxon>
        <taxon>Pseudomonadati</taxon>
        <taxon>Pseudomonadota</taxon>
        <taxon>Alphaproteobacteria</taxon>
        <taxon>Rhodobacterales</taxon>
        <taxon>Paracoccaceae</taxon>
        <taxon>Pseudooceanicola</taxon>
    </lineage>
</organism>
<accession>A0A2M8ISY0</accession>
<feature type="non-terminal residue" evidence="8">
    <location>
        <position position="1"/>
    </location>
</feature>
<dbReference type="InterPro" id="IPR004477">
    <property type="entry name" value="ComEC_N"/>
</dbReference>
<evidence type="ECO:0000256" key="6">
    <source>
        <dbReference type="SAM" id="Phobius"/>
    </source>
</evidence>
<feature type="transmembrane region" description="Helical" evidence="6">
    <location>
        <begin position="93"/>
        <end position="113"/>
    </location>
</feature>
<feature type="transmembrane region" description="Helical" evidence="6">
    <location>
        <begin position="151"/>
        <end position="168"/>
    </location>
</feature>
<protein>
    <submittedName>
        <fullName evidence="8">Competence protein</fullName>
    </submittedName>
</protein>
<reference evidence="8 9" key="1">
    <citation type="journal article" date="2018" name="Int. J. Syst. Evol. Microbiol.">
        <title>Pseudooceanicola lipolyticus sp. nov., a marine alphaproteobacterium, reclassification of Oceanicola flagellatus as Pseudooceanicola flagellatus comb. nov. and emended description of the genus Pseudooceanicola.</title>
        <authorList>
            <person name="Huang M.-M."/>
            <person name="Guo L.-L."/>
            <person name="Wu Y.-H."/>
            <person name="Lai Q.-L."/>
            <person name="Shao Z.-Z."/>
            <person name="Wang C.-S."/>
            <person name="Wu M."/>
            <person name="Xu X.-W."/>
        </authorList>
    </citation>
    <scope>NUCLEOTIDE SEQUENCE [LARGE SCALE GENOMIC DNA]</scope>
    <source>
        <strain evidence="8 9">157</strain>
    </source>
</reference>
<keyword evidence="3 6" id="KW-0812">Transmembrane</keyword>
<evidence type="ECO:0000256" key="2">
    <source>
        <dbReference type="ARBA" id="ARBA00022475"/>
    </source>
</evidence>
<feature type="transmembrane region" description="Helical" evidence="6">
    <location>
        <begin position="54"/>
        <end position="73"/>
    </location>
</feature>
<dbReference type="InterPro" id="IPR052159">
    <property type="entry name" value="Competence_DNA_uptake"/>
</dbReference>
<evidence type="ECO:0000259" key="7">
    <source>
        <dbReference type="Pfam" id="PF03772"/>
    </source>
</evidence>
<comment type="caution">
    <text evidence="8">The sequence shown here is derived from an EMBL/GenBank/DDBJ whole genome shotgun (WGS) entry which is preliminary data.</text>
</comment>
<dbReference type="Proteomes" id="UP000231553">
    <property type="component" value="Unassembled WGS sequence"/>
</dbReference>
<dbReference type="NCBIfam" id="TIGR00360">
    <property type="entry name" value="ComEC_N-term"/>
    <property type="match status" value="1"/>
</dbReference>
<proteinExistence type="predicted"/>
<keyword evidence="9" id="KW-1185">Reference proteome</keyword>
<dbReference type="PANTHER" id="PTHR30619">
    <property type="entry name" value="DNA INTERNALIZATION/COMPETENCE PROTEIN COMEC/REC2"/>
    <property type="match status" value="1"/>
</dbReference>
<dbReference type="Pfam" id="PF03772">
    <property type="entry name" value="Competence"/>
    <property type="match status" value="1"/>
</dbReference>
<dbReference type="AlphaFoldDB" id="A0A2M8ISY0"/>
<evidence type="ECO:0000256" key="3">
    <source>
        <dbReference type="ARBA" id="ARBA00022692"/>
    </source>
</evidence>
<evidence type="ECO:0000256" key="1">
    <source>
        <dbReference type="ARBA" id="ARBA00004651"/>
    </source>
</evidence>
<gene>
    <name evidence="8" type="ORF">CVM52_26425</name>
</gene>
<keyword evidence="4 6" id="KW-1133">Transmembrane helix</keyword>
<feature type="transmembrane region" description="Helical" evidence="6">
    <location>
        <begin position="125"/>
        <end position="145"/>
    </location>
</feature>
<comment type="subcellular location">
    <subcellularLocation>
        <location evidence="1">Cell membrane</location>
        <topology evidence="1">Multi-pass membrane protein</topology>
    </subcellularLocation>
</comment>
<feature type="non-terminal residue" evidence="8">
    <location>
        <position position="183"/>
    </location>
</feature>
<dbReference type="EMBL" id="PGTB01000432">
    <property type="protein sequence ID" value="PJE26566.1"/>
    <property type="molecule type" value="Genomic_DNA"/>
</dbReference>
<feature type="domain" description="ComEC/Rec2-related protein" evidence="7">
    <location>
        <begin position="2"/>
        <end position="168"/>
    </location>
</feature>
<evidence type="ECO:0000313" key="8">
    <source>
        <dbReference type="EMBL" id="PJE26566.1"/>
    </source>
</evidence>
<evidence type="ECO:0000313" key="9">
    <source>
        <dbReference type="Proteomes" id="UP000231553"/>
    </source>
</evidence>
<keyword evidence="2" id="KW-1003">Cell membrane</keyword>
<dbReference type="PANTHER" id="PTHR30619:SF1">
    <property type="entry name" value="RECOMBINATION PROTEIN 2"/>
    <property type="match status" value="1"/>
</dbReference>
<dbReference type="RefSeq" id="WP_205965053.1">
    <property type="nucleotide sequence ID" value="NZ_PGTB01000432.1"/>
</dbReference>
<feature type="transmembrane region" description="Helical" evidence="6">
    <location>
        <begin position="24"/>
        <end position="42"/>
    </location>
</feature>
<name>A0A2M8ISY0_9RHOB</name>